<dbReference type="AlphaFoldDB" id="A0A644XC36"/>
<dbReference type="PANTHER" id="PTHR43798">
    <property type="entry name" value="MONOACYLGLYCEROL LIPASE"/>
    <property type="match status" value="1"/>
</dbReference>
<evidence type="ECO:0000313" key="3">
    <source>
        <dbReference type="EMBL" id="MPM13669.1"/>
    </source>
</evidence>
<keyword evidence="3" id="KW-0456">Lyase</keyword>
<proteinExistence type="predicted"/>
<dbReference type="Pfam" id="PF00561">
    <property type="entry name" value="Abhydrolase_1"/>
    <property type="match status" value="1"/>
</dbReference>
<reference evidence="3" key="1">
    <citation type="submission" date="2019-08" db="EMBL/GenBank/DDBJ databases">
        <authorList>
            <person name="Kucharzyk K."/>
            <person name="Murdoch R.W."/>
            <person name="Higgins S."/>
            <person name="Loffler F."/>
        </authorList>
    </citation>
    <scope>NUCLEOTIDE SEQUENCE</scope>
</reference>
<comment type="caution">
    <text evidence="3">The sequence shown here is derived from an EMBL/GenBank/DDBJ whole genome shotgun (WGS) entry which is preliminary data.</text>
</comment>
<dbReference type="GO" id="GO:0070205">
    <property type="term" value="F:2-succinyl-6-hydroxy-2,4-cyclohexadiene-1-carboxylate synthase activity"/>
    <property type="evidence" value="ECO:0007669"/>
    <property type="project" value="UniProtKB-EC"/>
</dbReference>
<dbReference type="EMBL" id="VSSQ01002154">
    <property type="protein sequence ID" value="MPM13669.1"/>
    <property type="molecule type" value="Genomic_DNA"/>
</dbReference>
<gene>
    <name evidence="3" type="primary">menH_21</name>
    <name evidence="3" type="ORF">SDC9_60028</name>
</gene>
<dbReference type="InterPro" id="IPR000639">
    <property type="entry name" value="Epox_hydrolase-like"/>
</dbReference>
<dbReference type="GO" id="GO:0016787">
    <property type="term" value="F:hydrolase activity"/>
    <property type="evidence" value="ECO:0007669"/>
    <property type="project" value="UniProtKB-KW"/>
</dbReference>
<sequence>MKEIFINKDDIKARIHVWGHEKNPTIICFHGLGSTSLSFIELGYLFKNEYHVIAIDLPGHGKTPAFEKEENYEMPNMVIWMDKIISTITEKKFYLLGHSYGANIALYYLYTYPSKVIKTMLLDGGYYLKKEWYDYQTSISGNITSLQREIDYYIQDFDDYCFDSVEEHIEVEKSNYIRWSNLLEEASKDLVQIEKGKYRWHANGVTAKAAIKSMYNCPPSSIYEKLPKSIYLLQSTLPNSMNEYRNNFAENFSKCTDSKLKRIEEAGHLIHWDKPNEVIKEIIYWFR</sequence>
<dbReference type="GO" id="GO:0016020">
    <property type="term" value="C:membrane"/>
    <property type="evidence" value="ECO:0007669"/>
    <property type="project" value="TreeGrafter"/>
</dbReference>
<dbReference type="EC" id="4.2.99.20" evidence="3"/>
<dbReference type="InterPro" id="IPR029058">
    <property type="entry name" value="AB_hydrolase_fold"/>
</dbReference>
<name>A0A644XC36_9ZZZZ</name>
<organism evidence="3">
    <name type="scientific">bioreactor metagenome</name>
    <dbReference type="NCBI Taxonomy" id="1076179"/>
    <lineage>
        <taxon>unclassified sequences</taxon>
        <taxon>metagenomes</taxon>
        <taxon>ecological metagenomes</taxon>
    </lineage>
</organism>
<dbReference type="SUPFAM" id="SSF53474">
    <property type="entry name" value="alpha/beta-Hydrolases"/>
    <property type="match status" value="1"/>
</dbReference>
<evidence type="ECO:0000259" key="2">
    <source>
        <dbReference type="Pfam" id="PF00561"/>
    </source>
</evidence>
<protein>
    <submittedName>
        <fullName evidence="3">2-succinyl-6-hydroxy-2, 4-cyclohexadiene-1-carboxylate synthase</fullName>
        <ecNumber evidence="3">4.2.99.20</ecNumber>
    </submittedName>
</protein>
<dbReference type="PANTHER" id="PTHR43798:SF31">
    <property type="entry name" value="AB HYDROLASE SUPERFAMILY PROTEIN YCLE"/>
    <property type="match status" value="1"/>
</dbReference>
<dbReference type="PRINTS" id="PR00111">
    <property type="entry name" value="ABHYDROLASE"/>
</dbReference>
<dbReference type="Gene3D" id="3.40.50.1820">
    <property type="entry name" value="alpha/beta hydrolase"/>
    <property type="match status" value="1"/>
</dbReference>
<keyword evidence="1" id="KW-0378">Hydrolase</keyword>
<accession>A0A644XC36</accession>
<dbReference type="PRINTS" id="PR00412">
    <property type="entry name" value="EPOXHYDRLASE"/>
</dbReference>
<dbReference type="InterPro" id="IPR050266">
    <property type="entry name" value="AB_hydrolase_sf"/>
</dbReference>
<dbReference type="InterPro" id="IPR000073">
    <property type="entry name" value="AB_hydrolase_1"/>
</dbReference>
<evidence type="ECO:0000256" key="1">
    <source>
        <dbReference type="ARBA" id="ARBA00022801"/>
    </source>
</evidence>
<feature type="domain" description="AB hydrolase-1" evidence="2">
    <location>
        <begin position="24"/>
        <end position="275"/>
    </location>
</feature>